<evidence type="ECO:0000259" key="4">
    <source>
        <dbReference type="Pfam" id="PF01106"/>
    </source>
</evidence>
<proteinExistence type="inferred from homology"/>
<dbReference type="Pfam" id="PF01106">
    <property type="entry name" value="NifU"/>
    <property type="match status" value="1"/>
</dbReference>
<dbReference type="GO" id="GO:0051536">
    <property type="term" value="F:iron-sulfur cluster binding"/>
    <property type="evidence" value="ECO:0007669"/>
    <property type="project" value="InterPro"/>
</dbReference>
<feature type="chain" id="PRO_5039908761" evidence="3">
    <location>
        <begin position="25"/>
        <end position="262"/>
    </location>
</feature>
<comment type="similarity">
    <text evidence="1">Belongs to the NifU family.</text>
</comment>
<dbReference type="GO" id="GO:0005739">
    <property type="term" value="C:mitochondrion"/>
    <property type="evidence" value="ECO:0007669"/>
    <property type="project" value="TreeGrafter"/>
</dbReference>
<dbReference type="AlphaFoldDB" id="A0A9K3Q4F3"/>
<evidence type="ECO:0000256" key="1">
    <source>
        <dbReference type="ARBA" id="ARBA00006420"/>
    </source>
</evidence>
<accession>A0A9K3Q4F3</accession>
<dbReference type="EMBL" id="JAGRRH010000005">
    <property type="protein sequence ID" value="KAG7370316.1"/>
    <property type="molecule type" value="Genomic_DNA"/>
</dbReference>
<organism evidence="5 6">
    <name type="scientific">Nitzschia inconspicua</name>
    <dbReference type="NCBI Taxonomy" id="303405"/>
    <lineage>
        <taxon>Eukaryota</taxon>
        <taxon>Sar</taxon>
        <taxon>Stramenopiles</taxon>
        <taxon>Ochrophyta</taxon>
        <taxon>Bacillariophyta</taxon>
        <taxon>Bacillariophyceae</taxon>
        <taxon>Bacillariophycidae</taxon>
        <taxon>Bacillariales</taxon>
        <taxon>Bacillariaceae</taxon>
        <taxon>Nitzschia</taxon>
    </lineage>
</organism>
<evidence type="ECO:0000313" key="6">
    <source>
        <dbReference type="Proteomes" id="UP000693970"/>
    </source>
</evidence>
<feature type="domain" description="NIF system FeS cluster assembly NifU C-terminal" evidence="4">
    <location>
        <begin position="105"/>
        <end position="170"/>
    </location>
</feature>
<evidence type="ECO:0000256" key="3">
    <source>
        <dbReference type="SAM" id="SignalP"/>
    </source>
</evidence>
<keyword evidence="3" id="KW-0732">Signal</keyword>
<dbReference type="GO" id="GO:0009536">
    <property type="term" value="C:plastid"/>
    <property type="evidence" value="ECO:0007669"/>
    <property type="project" value="UniProtKB-ARBA"/>
</dbReference>
<evidence type="ECO:0000313" key="5">
    <source>
        <dbReference type="EMBL" id="KAG7370316.1"/>
    </source>
</evidence>
<evidence type="ECO:0000256" key="2">
    <source>
        <dbReference type="SAM" id="MobiDB-lite"/>
    </source>
</evidence>
<dbReference type="OrthoDB" id="565552at2759"/>
<name>A0A9K3Q4F3_9STRA</name>
<feature type="compositionally biased region" description="Low complexity" evidence="2">
    <location>
        <begin position="79"/>
        <end position="92"/>
    </location>
</feature>
<dbReference type="GO" id="GO:0005506">
    <property type="term" value="F:iron ion binding"/>
    <property type="evidence" value="ECO:0007669"/>
    <property type="project" value="InterPro"/>
</dbReference>
<sequence length="262" mass="28520">MVRRPFFLSLVTVVATTTSIGSNAFVVVSPFQSGTKQPHDSSFSTTTTTITTTTTTILRDTIISPFDTDGKNDNATMGTSSTSTSTTTTTTTKLEGPLDLTWENVEAVLDEMRPYLIQDGGNVVIQDIDGPVVRLELQGNCGSCPSSTQTMKMGLERGLKEKIPEIQEVIQAMPEGPPLEEAQIEIVLDGVRPFLQVAGGSIDIDRIEGVGGLQPTVWLNMQGSSASLNSVKLEIAQRLQRHFMMPGLRIEWVQDANKKDRF</sequence>
<feature type="region of interest" description="Disordered" evidence="2">
    <location>
        <begin position="68"/>
        <end position="92"/>
    </location>
</feature>
<comment type="caution">
    <text evidence="5">The sequence shown here is derived from an EMBL/GenBank/DDBJ whole genome shotgun (WGS) entry which is preliminary data.</text>
</comment>
<gene>
    <name evidence="5" type="ORF">IV203_028062</name>
</gene>
<keyword evidence="6" id="KW-1185">Reference proteome</keyword>
<dbReference type="PANTHER" id="PTHR11178:SF25">
    <property type="entry name" value="NIFU-LIKE PROTEIN 3, CHLOROPLASTIC"/>
    <property type="match status" value="1"/>
</dbReference>
<dbReference type="Proteomes" id="UP000693970">
    <property type="component" value="Unassembled WGS sequence"/>
</dbReference>
<dbReference type="InterPro" id="IPR001075">
    <property type="entry name" value="NIF_FeS_clus_asmbl_NifU_C"/>
</dbReference>
<feature type="signal peptide" evidence="3">
    <location>
        <begin position="1"/>
        <end position="24"/>
    </location>
</feature>
<dbReference type="PANTHER" id="PTHR11178">
    <property type="entry name" value="IRON-SULFUR CLUSTER SCAFFOLD PROTEIN NFU-RELATED"/>
    <property type="match status" value="1"/>
</dbReference>
<protein>
    <submittedName>
        <fullName evidence="5">Nitrogen-fixing NifU domain containing protein</fullName>
    </submittedName>
</protein>
<reference evidence="5" key="1">
    <citation type="journal article" date="2021" name="Sci. Rep.">
        <title>Diploid genomic architecture of Nitzschia inconspicua, an elite biomass production diatom.</title>
        <authorList>
            <person name="Oliver A."/>
            <person name="Podell S."/>
            <person name="Pinowska A."/>
            <person name="Traller J.C."/>
            <person name="Smith S.R."/>
            <person name="McClure R."/>
            <person name="Beliaev A."/>
            <person name="Bohutskyi P."/>
            <person name="Hill E.A."/>
            <person name="Rabines A."/>
            <person name="Zheng H."/>
            <person name="Allen L.Z."/>
            <person name="Kuo A."/>
            <person name="Grigoriev I.V."/>
            <person name="Allen A.E."/>
            <person name="Hazlebeck D."/>
            <person name="Allen E.E."/>
        </authorList>
    </citation>
    <scope>NUCLEOTIDE SEQUENCE</scope>
    <source>
        <strain evidence="5">Hildebrandi</strain>
    </source>
</reference>
<dbReference type="GO" id="GO:0016226">
    <property type="term" value="P:iron-sulfur cluster assembly"/>
    <property type="evidence" value="ECO:0007669"/>
    <property type="project" value="InterPro"/>
</dbReference>
<reference evidence="5" key="2">
    <citation type="submission" date="2021-04" db="EMBL/GenBank/DDBJ databases">
        <authorList>
            <person name="Podell S."/>
        </authorList>
    </citation>
    <scope>NUCLEOTIDE SEQUENCE</scope>
    <source>
        <strain evidence="5">Hildebrandi</strain>
    </source>
</reference>
<dbReference type="GO" id="GO:0005198">
    <property type="term" value="F:structural molecule activity"/>
    <property type="evidence" value="ECO:0007669"/>
    <property type="project" value="UniProtKB-ARBA"/>
</dbReference>
<dbReference type="FunFam" id="3.30.300.130:FF:000003">
    <property type="entry name" value="NifU-like protein 3, chloroplastic"/>
    <property type="match status" value="1"/>
</dbReference>